<evidence type="ECO:0000256" key="11">
    <source>
        <dbReference type="ARBA" id="ARBA00034617"/>
    </source>
</evidence>
<dbReference type="RefSeq" id="WP_052555711.1">
    <property type="nucleotide sequence ID" value="NZ_JMCC02000097.1"/>
</dbReference>
<dbReference type="PANTHER" id="PTHR11070:SF23">
    <property type="entry name" value="RECBCD ENZYME SUBUNIT RECB"/>
    <property type="match status" value="1"/>
</dbReference>
<keyword evidence="5 14" id="KW-0347">Helicase</keyword>
<sequence>MTRPKHEAGRSPGRFGPIFDPTRSVVLVASAGTGKTWRLVRRYLRIIAGVERAGAPAWARPDQVVAVTFTRAAAAEMRARVFGALTTSSVEQIDQDDDPVLQEILQLRPLAERLALAEHVAPAPIGTLHSLCARMLSEFPELSGVPPDARPLEPAEQILELDAFVSGWLDRAIDDPSHRAHAACVELLGAHPLGFIRRELRAMVDDRDWSLIHARPDPQPTSSPDPHPTSSAQVLEADWREPDAIQAARAHFVRTQWRDYMRFMQAPLALLFQACAMASQQARLTPKQTQLRDLTGQLLRHHVPEPDLERVVSDVKELVTMRPSAELGPLGAALQHVRNSHKVLSTRRSRDVLPDPHGSLERGQAKHLARWVALAALARADWAVSLRERAVLRYDDLELLTWALLDDPRAQVHLRGRYRHVLVDEYQDINPTQAQIIDRLAELCGEDGPAKVFFVGDPKQSIYRFRGADPQVFQRAVALRGGGASELRDQDEPLEVADIVTLAENRRSSPTLARFFMQLFPPLFAGVLPWANITELGRPFELARLRDVLDHALVQWDGEIVITRAQDRLPGLGVDLLIRDRARASDHAALVDEAERVAAHLRGLIDGATQQTSEGAAPVQLRARDLAILVPRWSLAEGYRAALERRGIAADLAGGRGLLLLPEVRDLINLVRLWADEHDEMAALAVLRGPCFAISDLGLYVLARWPGVDRRVREADPDLPEFADLDEVWEPWDDEDEQPDGQDGQDEPQTPSWPRRFPRRIREVLRHGRLDPARALAALEAAGVIATEKDETSADAHARLLAQLQADARALEAGRARSLALMRQAGARASADLLADAIAGFFLEAHWLAGPRGRRAVANAWRFVEHARTLEHDGPDLQRLSTWLDAGAEPAAEGLISPEADAVTITTWHGAKGKEWPVVVLAGIGEFREAGARTSWSGAPIPTIDGERDERINVPRIRQPHQGFSAPPDPLHAPCTNMLAPLEAAEAKRLLYVAMTRARDRLVLSGEADARAHVHYDDKPWLGLEYRFDMGPLIGEPKPAYLCKRPIELLTAALDLPAAKGTPVLRPRAATWSLAHLRVIDDAMLLAGLERGHPSAAEPVADLLSARARASPPLAGASEGSEVSTPTPGQAPEPEPEPEPKPEPPRPVSKRRRAPKTHPDQLGFAAFFTDPPAPEPPAPEPAPERAPDPPPPASPWLAGPTMQLWTPSAGRAPWPVSELEWDMPLPARRPALLDDEDPRALGDLFHRAMERWDFEGEPPRSADLTGMVAVTHAARDPSERRRITTWLVRCIELFAEDQPLLDELREARARGQLFHEVDINALVGEATRDHWISGRIDLLWRDGEGLWNVLDYKVTSKVRSRAQMQELQWEYGPQLLLYREALARWRPRGEVQYLGRFGLWLAPAGKPMWLISKISADAQ</sequence>
<dbReference type="Gene3D" id="1.10.486.10">
    <property type="entry name" value="PCRA, domain 4"/>
    <property type="match status" value="1"/>
</dbReference>
<accession>A0A0C2CZX9</accession>
<feature type="region of interest" description="Disordered" evidence="15">
    <location>
        <begin position="1111"/>
        <end position="1198"/>
    </location>
</feature>
<dbReference type="Pfam" id="PF00580">
    <property type="entry name" value="UvrD-helicase"/>
    <property type="match status" value="1"/>
</dbReference>
<comment type="catalytic activity">
    <reaction evidence="13">
        <text>ATP + H2O = ADP + phosphate + H(+)</text>
        <dbReference type="Rhea" id="RHEA:13065"/>
        <dbReference type="ChEBI" id="CHEBI:15377"/>
        <dbReference type="ChEBI" id="CHEBI:15378"/>
        <dbReference type="ChEBI" id="CHEBI:30616"/>
        <dbReference type="ChEBI" id="CHEBI:43474"/>
        <dbReference type="ChEBI" id="CHEBI:456216"/>
        <dbReference type="EC" id="5.6.2.4"/>
    </reaction>
</comment>
<keyword evidence="6" id="KW-0269">Exonuclease</keyword>
<organism evidence="18 19">
    <name type="scientific">Enhygromyxa salina</name>
    <dbReference type="NCBI Taxonomy" id="215803"/>
    <lineage>
        <taxon>Bacteria</taxon>
        <taxon>Pseudomonadati</taxon>
        <taxon>Myxococcota</taxon>
        <taxon>Polyangia</taxon>
        <taxon>Nannocystales</taxon>
        <taxon>Nannocystaceae</taxon>
        <taxon>Enhygromyxa</taxon>
    </lineage>
</organism>
<feature type="compositionally biased region" description="Pro residues" evidence="15">
    <location>
        <begin position="217"/>
        <end position="227"/>
    </location>
</feature>
<keyword evidence="1" id="KW-0540">Nuclease</keyword>
<evidence type="ECO:0000256" key="4">
    <source>
        <dbReference type="ARBA" id="ARBA00022801"/>
    </source>
</evidence>
<evidence type="ECO:0000256" key="10">
    <source>
        <dbReference type="ARBA" id="ARBA00023235"/>
    </source>
</evidence>
<evidence type="ECO:0000256" key="5">
    <source>
        <dbReference type="ARBA" id="ARBA00022806"/>
    </source>
</evidence>
<feature type="region of interest" description="Disordered" evidence="15">
    <location>
        <begin position="726"/>
        <end position="755"/>
    </location>
</feature>
<proteinExistence type="predicted"/>
<dbReference type="InterPro" id="IPR011335">
    <property type="entry name" value="Restrct_endonuc-II-like"/>
</dbReference>
<evidence type="ECO:0000256" key="14">
    <source>
        <dbReference type="PROSITE-ProRule" id="PRU00560"/>
    </source>
</evidence>
<feature type="binding site" evidence="14">
    <location>
        <begin position="29"/>
        <end position="36"/>
    </location>
    <ligand>
        <name>ATP</name>
        <dbReference type="ChEBI" id="CHEBI:30616"/>
    </ligand>
</feature>
<protein>
    <recommendedName>
        <fullName evidence="12">DNA 3'-5' helicase</fullName>
        <ecNumber evidence="12">5.6.2.4</ecNumber>
    </recommendedName>
</protein>
<evidence type="ECO:0000313" key="19">
    <source>
        <dbReference type="Proteomes" id="UP000031599"/>
    </source>
</evidence>
<keyword evidence="4 14" id="KW-0378">Hydrolase</keyword>
<evidence type="ECO:0000313" key="18">
    <source>
        <dbReference type="EMBL" id="KIG13432.1"/>
    </source>
</evidence>
<dbReference type="Pfam" id="PF13361">
    <property type="entry name" value="UvrD_C"/>
    <property type="match status" value="1"/>
</dbReference>
<dbReference type="GO" id="GO:0009338">
    <property type="term" value="C:exodeoxyribonuclease V complex"/>
    <property type="evidence" value="ECO:0007669"/>
    <property type="project" value="TreeGrafter"/>
</dbReference>
<evidence type="ECO:0000256" key="12">
    <source>
        <dbReference type="ARBA" id="ARBA00034808"/>
    </source>
</evidence>
<dbReference type="EC" id="5.6.2.4" evidence="12"/>
<dbReference type="PANTHER" id="PTHR11070">
    <property type="entry name" value="UVRD / RECB / PCRA DNA HELICASE FAMILY MEMBER"/>
    <property type="match status" value="1"/>
</dbReference>
<dbReference type="InterPro" id="IPR014017">
    <property type="entry name" value="DNA_helicase_UvrD-like_C"/>
</dbReference>
<dbReference type="GO" id="GO:0004527">
    <property type="term" value="F:exonuclease activity"/>
    <property type="evidence" value="ECO:0007669"/>
    <property type="project" value="UniProtKB-KW"/>
</dbReference>
<dbReference type="EMBL" id="JMCC02000097">
    <property type="protein sequence ID" value="KIG13432.1"/>
    <property type="molecule type" value="Genomic_DNA"/>
</dbReference>
<feature type="domain" description="UvrD-like helicase C-terminal" evidence="17">
    <location>
        <begin position="543"/>
        <end position="913"/>
    </location>
</feature>
<keyword evidence="2 14" id="KW-0547">Nucleotide-binding</keyword>
<dbReference type="Gene3D" id="3.40.50.300">
    <property type="entry name" value="P-loop containing nucleotide triphosphate hydrolases"/>
    <property type="match status" value="4"/>
</dbReference>
<dbReference type="InterPro" id="IPR014016">
    <property type="entry name" value="UvrD-like_ATP-bd"/>
</dbReference>
<dbReference type="PROSITE" id="PS51198">
    <property type="entry name" value="UVRD_HELICASE_ATP_BIND"/>
    <property type="match status" value="1"/>
</dbReference>
<keyword evidence="8" id="KW-0238">DNA-binding</keyword>
<dbReference type="Gene3D" id="3.90.320.10">
    <property type="match status" value="1"/>
</dbReference>
<dbReference type="SUPFAM" id="SSF52540">
    <property type="entry name" value="P-loop containing nucleoside triphosphate hydrolases"/>
    <property type="match status" value="1"/>
</dbReference>
<comment type="caution">
    <text evidence="18">The sequence shown here is derived from an EMBL/GenBank/DDBJ whole genome shotgun (WGS) entry which is preliminary data.</text>
</comment>
<feature type="compositionally biased region" description="Pro residues" evidence="15">
    <location>
        <begin position="1171"/>
        <end position="1181"/>
    </location>
</feature>
<evidence type="ECO:0000256" key="6">
    <source>
        <dbReference type="ARBA" id="ARBA00022839"/>
    </source>
</evidence>
<evidence type="ECO:0000256" key="1">
    <source>
        <dbReference type="ARBA" id="ARBA00022722"/>
    </source>
</evidence>
<reference evidence="18 19" key="1">
    <citation type="submission" date="2014-12" db="EMBL/GenBank/DDBJ databases">
        <title>Genome assembly of Enhygromyxa salina DSM 15201.</title>
        <authorList>
            <person name="Sharma G."/>
            <person name="Subramanian S."/>
        </authorList>
    </citation>
    <scope>NUCLEOTIDE SEQUENCE [LARGE SCALE GENOMIC DNA]</scope>
    <source>
        <strain evidence="18 19">DSM 15201</strain>
    </source>
</reference>
<dbReference type="GO" id="GO:0005829">
    <property type="term" value="C:cytosol"/>
    <property type="evidence" value="ECO:0007669"/>
    <property type="project" value="TreeGrafter"/>
</dbReference>
<dbReference type="GO" id="GO:0043138">
    <property type="term" value="F:3'-5' DNA helicase activity"/>
    <property type="evidence" value="ECO:0007669"/>
    <property type="project" value="UniProtKB-EC"/>
</dbReference>
<dbReference type="PROSITE" id="PS51217">
    <property type="entry name" value="UVRD_HELICASE_CTER"/>
    <property type="match status" value="1"/>
</dbReference>
<evidence type="ECO:0000259" key="17">
    <source>
        <dbReference type="PROSITE" id="PS51217"/>
    </source>
</evidence>
<feature type="compositionally biased region" description="Acidic residues" evidence="15">
    <location>
        <begin position="726"/>
        <end position="746"/>
    </location>
</feature>
<feature type="domain" description="UvrD-like helicase ATP-binding" evidence="16">
    <location>
        <begin position="8"/>
        <end position="509"/>
    </location>
</feature>
<keyword evidence="3" id="KW-0227">DNA damage</keyword>
<name>A0A0C2CZX9_9BACT</name>
<evidence type="ECO:0000256" key="7">
    <source>
        <dbReference type="ARBA" id="ARBA00022840"/>
    </source>
</evidence>
<dbReference type="GO" id="GO:0000725">
    <property type="term" value="P:recombinational repair"/>
    <property type="evidence" value="ECO:0007669"/>
    <property type="project" value="TreeGrafter"/>
</dbReference>
<dbReference type="InterPro" id="IPR038726">
    <property type="entry name" value="PDDEXK_AddAB-type"/>
</dbReference>
<gene>
    <name evidence="18" type="ORF">DB30_08059</name>
</gene>
<dbReference type="SUPFAM" id="SSF52980">
    <property type="entry name" value="Restriction endonuclease-like"/>
    <property type="match status" value="1"/>
</dbReference>
<dbReference type="InterPro" id="IPR011604">
    <property type="entry name" value="PDDEXK-like_dom_sf"/>
</dbReference>
<evidence type="ECO:0000256" key="9">
    <source>
        <dbReference type="ARBA" id="ARBA00023204"/>
    </source>
</evidence>
<dbReference type="GO" id="GO:0003677">
    <property type="term" value="F:DNA binding"/>
    <property type="evidence" value="ECO:0007669"/>
    <property type="project" value="UniProtKB-KW"/>
</dbReference>
<keyword evidence="9" id="KW-0234">DNA repair</keyword>
<keyword evidence="10" id="KW-0413">Isomerase</keyword>
<evidence type="ECO:0000259" key="16">
    <source>
        <dbReference type="PROSITE" id="PS51198"/>
    </source>
</evidence>
<evidence type="ECO:0000256" key="3">
    <source>
        <dbReference type="ARBA" id="ARBA00022763"/>
    </source>
</evidence>
<feature type="region of interest" description="Disordered" evidence="15">
    <location>
        <begin position="212"/>
        <end position="232"/>
    </location>
</feature>
<dbReference type="Pfam" id="PF12705">
    <property type="entry name" value="PDDEXK_1"/>
    <property type="match status" value="1"/>
</dbReference>
<comment type="catalytic activity">
    <reaction evidence="11">
        <text>Couples ATP hydrolysis with the unwinding of duplex DNA by translocating in the 3'-5' direction.</text>
        <dbReference type="EC" id="5.6.2.4"/>
    </reaction>
</comment>
<evidence type="ECO:0000256" key="15">
    <source>
        <dbReference type="SAM" id="MobiDB-lite"/>
    </source>
</evidence>
<dbReference type="InterPro" id="IPR000212">
    <property type="entry name" value="DNA_helicase_UvrD/REP"/>
</dbReference>
<evidence type="ECO:0000256" key="8">
    <source>
        <dbReference type="ARBA" id="ARBA00023125"/>
    </source>
</evidence>
<evidence type="ECO:0000256" key="13">
    <source>
        <dbReference type="ARBA" id="ARBA00048988"/>
    </source>
</evidence>
<dbReference type="InterPro" id="IPR027417">
    <property type="entry name" value="P-loop_NTPase"/>
</dbReference>
<dbReference type="GO" id="GO:0005524">
    <property type="term" value="F:ATP binding"/>
    <property type="evidence" value="ECO:0007669"/>
    <property type="project" value="UniProtKB-UniRule"/>
</dbReference>
<evidence type="ECO:0000256" key="2">
    <source>
        <dbReference type="ARBA" id="ARBA00022741"/>
    </source>
</evidence>
<dbReference type="Proteomes" id="UP000031599">
    <property type="component" value="Unassembled WGS sequence"/>
</dbReference>
<keyword evidence="7 14" id="KW-0067">ATP-binding</keyword>